<keyword evidence="1" id="KW-0812">Transmembrane</keyword>
<proteinExistence type="predicted"/>
<evidence type="ECO:0000256" key="1">
    <source>
        <dbReference type="SAM" id="Phobius"/>
    </source>
</evidence>
<feature type="transmembrane region" description="Helical" evidence="1">
    <location>
        <begin position="295"/>
        <end position="319"/>
    </location>
</feature>
<evidence type="ECO:0000313" key="3">
    <source>
        <dbReference type="Proteomes" id="UP001497623"/>
    </source>
</evidence>
<accession>A0AAV2PN02</accession>
<comment type="caution">
    <text evidence="2">The sequence shown here is derived from an EMBL/GenBank/DDBJ whole genome shotgun (WGS) entry which is preliminary data.</text>
</comment>
<reference evidence="2 3" key="1">
    <citation type="submission" date="2024-05" db="EMBL/GenBank/DDBJ databases">
        <authorList>
            <person name="Wallberg A."/>
        </authorList>
    </citation>
    <scope>NUCLEOTIDE SEQUENCE [LARGE SCALE GENOMIC DNA]</scope>
</reference>
<sequence>RIVPLENNTRVTSFTQSLNSNTSESFIVAEIESLADVPPECVLVILRTPDSQQNCESCPEWNGNKMISSIPHSELTMEMKDYTFNIISSKNEAFTEVTDISSISFQAASIDATVTIVGAADPVSDGSHLRVDAGSLDQGVDVGIQTCTAICYYNYDMGDTAMRRNSINATTSDAEQYTMMQIDDRIQPFSELKGVDLTMAKDGMLEVRLENASIHEVEAVVYDQDRSIISSSPYTCDTLKGSSTGFICQHSFKGRNLPNYGVLVVAFNEDGDVIGSIWQNVHNIIVPSDDGVEDWVIVVSVFSSVFGLAFIIWAVLVVLKKSKIKKDERLLSSPRKDKMSPKG</sequence>
<protein>
    <submittedName>
        <fullName evidence="2">Uncharacterized protein</fullName>
    </submittedName>
</protein>
<evidence type="ECO:0000313" key="2">
    <source>
        <dbReference type="EMBL" id="CAL4060978.1"/>
    </source>
</evidence>
<organism evidence="2 3">
    <name type="scientific">Meganyctiphanes norvegica</name>
    <name type="common">Northern krill</name>
    <name type="synonym">Thysanopoda norvegica</name>
    <dbReference type="NCBI Taxonomy" id="48144"/>
    <lineage>
        <taxon>Eukaryota</taxon>
        <taxon>Metazoa</taxon>
        <taxon>Ecdysozoa</taxon>
        <taxon>Arthropoda</taxon>
        <taxon>Crustacea</taxon>
        <taxon>Multicrustacea</taxon>
        <taxon>Malacostraca</taxon>
        <taxon>Eumalacostraca</taxon>
        <taxon>Eucarida</taxon>
        <taxon>Euphausiacea</taxon>
        <taxon>Euphausiidae</taxon>
        <taxon>Meganyctiphanes</taxon>
    </lineage>
</organism>
<feature type="non-terminal residue" evidence="2">
    <location>
        <position position="1"/>
    </location>
</feature>
<gene>
    <name evidence="2" type="ORF">MNOR_LOCUS1728</name>
</gene>
<dbReference type="EMBL" id="CAXKWB010000482">
    <property type="protein sequence ID" value="CAL4060978.1"/>
    <property type="molecule type" value="Genomic_DNA"/>
</dbReference>
<keyword evidence="1" id="KW-0472">Membrane</keyword>
<dbReference type="Proteomes" id="UP001497623">
    <property type="component" value="Unassembled WGS sequence"/>
</dbReference>
<name>A0AAV2PN02_MEGNR</name>
<keyword evidence="1" id="KW-1133">Transmembrane helix</keyword>
<keyword evidence="3" id="KW-1185">Reference proteome</keyword>
<dbReference type="AlphaFoldDB" id="A0AAV2PN02"/>